<name>A0A401SVW3_CHIPU</name>
<organism evidence="1 2">
    <name type="scientific">Chiloscyllium punctatum</name>
    <name type="common">Brownbanded bambooshark</name>
    <name type="synonym">Hemiscyllium punctatum</name>
    <dbReference type="NCBI Taxonomy" id="137246"/>
    <lineage>
        <taxon>Eukaryota</taxon>
        <taxon>Metazoa</taxon>
        <taxon>Chordata</taxon>
        <taxon>Craniata</taxon>
        <taxon>Vertebrata</taxon>
        <taxon>Chondrichthyes</taxon>
        <taxon>Elasmobranchii</taxon>
        <taxon>Galeomorphii</taxon>
        <taxon>Galeoidea</taxon>
        <taxon>Orectolobiformes</taxon>
        <taxon>Hemiscylliidae</taxon>
        <taxon>Chiloscyllium</taxon>
    </lineage>
</organism>
<protein>
    <submittedName>
        <fullName evidence="1">Uncharacterized protein</fullName>
    </submittedName>
</protein>
<dbReference type="AlphaFoldDB" id="A0A401SVW3"/>
<dbReference type="EMBL" id="BEZZ01000607">
    <property type="protein sequence ID" value="GCC34518.1"/>
    <property type="molecule type" value="Genomic_DNA"/>
</dbReference>
<comment type="caution">
    <text evidence="1">The sequence shown here is derived from an EMBL/GenBank/DDBJ whole genome shotgun (WGS) entry which is preliminary data.</text>
</comment>
<reference evidence="1 2" key="1">
    <citation type="journal article" date="2018" name="Nat. Ecol. Evol.">
        <title>Shark genomes provide insights into elasmobranch evolution and the origin of vertebrates.</title>
        <authorList>
            <person name="Hara Y"/>
            <person name="Yamaguchi K"/>
            <person name="Onimaru K"/>
            <person name="Kadota M"/>
            <person name="Koyanagi M"/>
            <person name="Keeley SD"/>
            <person name="Tatsumi K"/>
            <person name="Tanaka K"/>
            <person name="Motone F"/>
            <person name="Kageyama Y"/>
            <person name="Nozu R"/>
            <person name="Adachi N"/>
            <person name="Nishimura O"/>
            <person name="Nakagawa R"/>
            <person name="Tanegashima C"/>
            <person name="Kiyatake I"/>
            <person name="Matsumoto R"/>
            <person name="Murakumo K"/>
            <person name="Nishida K"/>
            <person name="Terakita A"/>
            <person name="Kuratani S"/>
            <person name="Sato K"/>
            <person name="Hyodo S Kuraku.S."/>
        </authorList>
    </citation>
    <scope>NUCLEOTIDE SEQUENCE [LARGE SCALE GENOMIC DNA]</scope>
</reference>
<gene>
    <name evidence="1" type="ORF">chiPu_0012992</name>
</gene>
<sequence>MFILHILEQVDSEIIIYESMLKNIECCYPAVAEQLHKLSNPKVKEKKEPILKKSRSTKEGIPNTTFKTKSALAIKKSSSFTQKTL</sequence>
<accession>A0A401SVW3</accession>
<evidence type="ECO:0000313" key="2">
    <source>
        <dbReference type="Proteomes" id="UP000287033"/>
    </source>
</evidence>
<dbReference type="OrthoDB" id="2109241at2759"/>
<proteinExistence type="predicted"/>
<evidence type="ECO:0000313" key="1">
    <source>
        <dbReference type="EMBL" id="GCC34518.1"/>
    </source>
</evidence>
<keyword evidence="2" id="KW-1185">Reference proteome</keyword>
<dbReference type="Proteomes" id="UP000287033">
    <property type="component" value="Unassembled WGS sequence"/>
</dbReference>